<dbReference type="InterPro" id="IPR002694">
    <property type="entry name" value="Znf_CHC2"/>
</dbReference>
<dbReference type="CDD" id="cd03364">
    <property type="entry name" value="TOPRIM_DnaG_primases"/>
    <property type="match status" value="1"/>
</dbReference>
<dbReference type="InterPro" id="IPR034151">
    <property type="entry name" value="TOPRIM_DnaG_bac"/>
</dbReference>
<comment type="domain">
    <text evidence="3">Contains an N-terminal zinc-binding domain, a central core domain that contains the primase activity, and a C-terminal DnaB-binding domain.</text>
</comment>
<dbReference type="SMART" id="SM00766">
    <property type="entry name" value="DnaG_DnaB_bind"/>
    <property type="match status" value="1"/>
</dbReference>
<evidence type="ECO:0000259" key="5">
    <source>
        <dbReference type="PROSITE" id="PS50880"/>
    </source>
</evidence>
<dbReference type="InterPro" id="IPR050219">
    <property type="entry name" value="DnaG_primase"/>
</dbReference>
<keyword evidence="3 4" id="KW-0639">Primosome</keyword>
<dbReference type="Pfam" id="PF08278">
    <property type="entry name" value="DnaG_DnaB_bind"/>
    <property type="match status" value="1"/>
</dbReference>
<keyword evidence="7" id="KW-1185">Reference proteome</keyword>
<name>A0ABS6MJJ0_9GAMM</name>
<dbReference type="Pfam" id="PF13155">
    <property type="entry name" value="Toprim_2"/>
    <property type="match status" value="1"/>
</dbReference>
<feature type="zinc finger region" description="CHC2-type" evidence="3">
    <location>
        <begin position="41"/>
        <end position="65"/>
    </location>
</feature>
<comment type="similarity">
    <text evidence="3 4">Belongs to the DnaG primase family.</text>
</comment>
<comment type="caution">
    <text evidence="6">The sequence shown here is derived from an EMBL/GenBank/DDBJ whole genome shotgun (WGS) entry which is preliminary data.</text>
</comment>
<comment type="catalytic activity">
    <reaction evidence="3">
        <text>ssDNA + n NTP = ssDNA/pppN(pN)n-1 hybrid + (n-1) diphosphate.</text>
        <dbReference type="EC" id="2.7.7.101"/>
    </reaction>
</comment>
<keyword evidence="3 4" id="KW-0235">DNA replication</keyword>
<keyword evidence="3 4" id="KW-0240">DNA-directed RNA polymerase</keyword>
<comment type="cofactor">
    <cofactor evidence="3 4">
        <name>Zn(2+)</name>
        <dbReference type="ChEBI" id="CHEBI:29105"/>
    </cofactor>
    <text evidence="3 4">Binds 1 zinc ion per monomer.</text>
</comment>
<dbReference type="InterPro" id="IPR006295">
    <property type="entry name" value="DNA_primase_DnaG"/>
</dbReference>
<dbReference type="Pfam" id="PF10410">
    <property type="entry name" value="DnaB_bind"/>
    <property type="match status" value="1"/>
</dbReference>
<accession>A0ABS6MJJ0</accession>
<keyword evidence="3 4" id="KW-0479">Metal-binding</keyword>
<keyword evidence="3 4" id="KW-0862">Zinc</keyword>
<comment type="function">
    <text evidence="3 4">RNA polymerase that catalyzes the synthesis of short RNA molecules used as primers for DNA polymerase during DNA replication.</text>
</comment>
<dbReference type="SMART" id="SM00493">
    <property type="entry name" value="TOPRIM"/>
    <property type="match status" value="1"/>
</dbReference>
<dbReference type="Pfam" id="PF08275">
    <property type="entry name" value="DNAG_N"/>
    <property type="match status" value="1"/>
</dbReference>
<organism evidence="6 7">
    <name type="scientific">Arsukibacterium indicum</name>
    <dbReference type="NCBI Taxonomy" id="2848612"/>
    <lineage>
        <taxon>Bacteria</taxon>
        <taxon>Pseudomonadati</taxon>
        <taxon>Pseudomonadota</taxon>
        <taxon>Gammaproteobacteria</taxon>
        <taxon>Chromatiales</taxon>
        <taxon>Chromatiaceae</taxon>
        <taxon>Arsukibacterium</taxon>
    </lineage>
</organism>
<reference evidence="6 7" key="1">
    <citation type="submission" date="2021-06" db="EMBL/GenBank/DDBJ databases">
        <title>Rheinheimera indica sp. nov., isolated from deep-sea sediment.</title>
        <authorList>
            <person name="Wang Z."/>
            <person name="Zhang X.-Y."/>
        </authorList>
    </citation>
    <scope>NUCLEOTIDE SEQUENCE [LARGE SCALE GENOMIC DNA]</scope>
    <source>
        <strain evidence="6 7">SM2107</strain>
    </source>
</reference>
<proteinExistence type="inferred from homology"/>
<keyword evidence="3 4" id="KW-0804">Transcription</keyword>
<keyword evidence="1" id="KW-0460">Magnesium</keyword>
<dbReference type="PANTHER" id="PTHR30313">
    <property type="entry name" value="DNA PRIMASE"/>
    <property type="match status" value="1"/>
</dbReference>
<dbReference type="Proteomes" id="UP000704611">
    <property type="component" value="Unassembled WGS sequence"/>
</dbReference>
<dbReference type="HAMAP" id="MF_00974">
    <property type="entry name" value="DNA_primase_DnaG"/>
    <property type="match status" value="1"/>
</dbReference>
<feature type="domain" description="Toprim" evidence="5">
    <location>
        <begin position="261"/>
        <end position="343"/>
    </location>
</feature>
<dbReference type="NCBIfam" id="TIGR01391">
    <property type="entry name" value="dnaG"/>
    <property type="match status" value="1"/>
</dbReference>
<dbReference type="PIRSF" id="PIRSF002811">
    <property type="entry name" value="DnaG"/>
    <property type="match status" value="1"/>
</dbReference>
<evidence type="ECO:0000256" key="4">
    <source>
        <dbReference type="PIRNR" id="PIRNR002811"/>
    </source>
</evidence>
<evidence type="ECO:0000256" key="3">
    <source>
        <dbReference type="HAMAP-Rule" id="MF_00974"/>
    </source>
</evidence>
<dbReference type="RefSeq" id="WP_217668623.1">
    <property type="nucleotide sequence ID" value="NZ_JAHRID010000003.1"/>
</dbReference>
<dbReference type="InterPro" id="IPR013264">
    <property type="entry name" value="DNAG_N"/>
</dbReference>
<evidence type="ECO:0000313" key="7">
    <source>
        <dbReference type="Proteomes" id="UP000704611"/>
    </source>
</evidence>
<dbReference type="EC" id="2.7.7.101" evidence="3"/>
<dbReference type="Pfam" id="PF01807">
    <property type="entry name" value="Zn_ribbon_DnaG"/>
    <property type="match status" value="1"/>
</dbReference>
<evidence type="ECO:0000256" key="1">
    <source>
        <dbReference type="ARBA" id="ARBA00022842"/>
    </source>
</evidence>
<comment type="subunit">
    <text evidence="3">Monomer. Interacts with DnaB.</text>
</comment>
<dbReference type="InterPro" id="IPR030846">
    <property type="entry name" value="DnaG_bac"/>
</dbReference>
<dbReference type="PANTHER" id="PTHR30313:SF2">
    <property type="entry name" value="DNA PRIMASE"/>
    <property type="match status" value="1"/>
</dbReference>
<sequence>MAGQIPRQFIDDLLARTDIVELIDQRVPLKKAGSKNYAACCPFHSEKSPSFTVSPDKQFYHCFGCGAHGNAISFMMEFEQLEFVEAIEELAKQLHMDVPREQGKGPARPAAQADDYSLMQQAADYYQQQLQQHANGPAVQQYLQKRGLSEKTINDFQLGYAPDGWDGVLKQLSGGKPKAVREQLVELKLVNRNDNGREYDFFRDRLMFPIHDKRGRVIAFGGRILNDGQPKYLNSPETRLFHKGRELYGLYQVRQQPGHLKQLLVVEGYMDVVALAEHDIRFAVACLGTATTSDQMHTLFRYSPKVICCYDGDRAGRDAAWRALQNALPQLKDGVELNFVFLPDGEDPDSLVQKEGKAAFMARLEQALPLSQYLFEHLLQEFDANTDGGKSALMARGSELIKQIPSTFYQETLQQKLDNLLGRTSERLKPAPNRQQVRPVPTGIKMTPMRRAIALLLQTPELVNVMPYAPELASADIPGISLLLAVQQHLLDKPGLTTAQLLEYWRDLPEHAILLKLATWQHQIEPEQLSAEFLDTFHSIEDQYLQQRLEALERKDKLKQLTQAEQHEYVLLLKALKSKKPRPVS</sequence>
<dbReference type="EMBL" id="JAHRID010000003">
    <property type="protein sequence ID" value="MBV2128986.1"/>
    <property type="molecule type" value="Genomic_DNA"/>
</dbReference>
<gene>
    <name evidence="3 6" type="primary">dnaG</name>
    <name evidence="6" type="ORF">KQY15_07760</name>
</gene>
<keyword evidence="2 3" id="KW-0238">DNA-binding</keyword>
<evidence type="ECO:0000313" key="6">
    <source>
        <dbReference type="EMBL" id="MBV2128986.1"/>
    </source>
</evidence>
<keyword evidence="3" id="KW-0863">Zinc-finger</keyword>
<dbReference type="InterPro" id="IPR013173">
    <property type="entry name" value="DNA_primase_DnaG_DnaB-bd_dom"/>
</dbReference>
<keyword evidence="3 4" id="KW-0808">Transferase</keyword>
<dbReference type="PROSITE" id="PS50880">
    <property type="entry name" value="TOPRIM"/>
    <property type="match status" value="1"/>
</dbReference>
<keyword evidence="3 4" id="KW-0548">Nucleotidyltransferase</keyword>
<protein>
    <recommendedName>
        <fullName evidence="3 4">DNA primase</fullName>
        <ecNumber evidence="3">2.7.7.101</ecNumber>
    </recommendedName>
</protein>
<dbReference type="InterPro" id="IPR006171">
    <property type="entry name" value="TOPRIM_dom"/>
</dbReference>
<evidence type="ECO:0000256" key="2">
    <source>
        <dbReference type="ARBA" id="ARBA00023125"/>
    </source>
</evidence>
<dbReference type="InterPro" id="IPR019475">
    <property type="entry name" value="DNA_primase_DnaB-bd"/>
</dbReference>
<dbReference type="SMART" id="SM00400">
    <property type="entry name" value="ZnF_CHCC"/>
    <property type="match status" value="1"/>
</dbReference>